<dbReference type="Proteomes" id="UP000432089">
    <property type="component" value="Unassembled WGS sequence"/>
</dbReference>
<comment type="caution">
    <text evidence="1">The sequence shown here is derived from an EMBL/GenBank/DDBJ whole genome shotgun (WGS) entry which is preliminary data.</text>
</comment>
<accession>A0A7V7PMB8</accession>
<evidence type="ECO:0000313" key="1">
    <source>
        <dbReference type="EMBL" id="KAB0678053.1"/>
    </source>
</evidence>
<dbReference type="EMBL" id="VZDO01000014">
    <property type="protein sequence ID" value="KAB0678053.1"/>
    <property type="molecule type" value="Genomic_DNA"/>
</dbReference>
<keyword evidence="2" id="KW-1185">Reference proteome</keyword>
<dbReference type="AlphaFoldDB" id="A0A7V7PMB8"/>
<gene>
    <name evidence="1" type="ORF">F6X38_16640</name>
</gene>
<dbReference type="RefSeq" id="WP_150971569.1">
    <property type="nucleotide sequence ID" value="NZ_VZDO01000014.1"/>
</dbReference>
<protein>
    <submittedName>
        <fullName evidence="1">Uncharacterized protein</fullName>
    </submittedName>
</protein>
<reference evidence="1 2" key="1">
    <citation type="submission" date="2019-09" db="EMBL/GenBank/DDBJ databases">
        <title>YIM 132180 draft genome.</title>
        <authorList>
            <person name="Zhang K."/>
        </authorList>
    </citation>
    <scope>NUCLEOTIDE SEQUENCE [LARGE SCALE GENOMIC DNA]</scope>
    <source>
        <strain evidence="1 2">YIM 132180</strain>
    </source>
</reference>
<evidence type="ECO:0000313" key="2">
    <source>
        <dbReference type="Proteomes" id="UP000432089"/>
    </source>
</evidence>
<organism evidence="1 2">
    <name type="scientific">Plantimonas leprariae</name>
    <dbReference type="NCBI Taxonomy" id="2615207"/>
    <lineage>
        <taxon>Bacteria</taxon>
        <taxon>Pseudomonadati</taxon>
        <taxon>Pseudomonadota</taxon>
        <taxon>Alphaproteobacteria</taxon>
        <taxon>Hyphomicrobiales</taxon>
        <taxon>Aurantimonadaceae</taxon>
        <taxon>Plantimonas</taxon>
    </lineage>
</organism>
<name>A0A7V7PMB8_9HYPH</name>
<sequence length="165" mass="17591">MFAQTIFLPPKQFASAIEWQTARVRDAATSFAETLDAEGLGRALPLLLRDIVTISFRYDLERLPPADGQRLAELIERHRAALHRDFGGSISAARIDAGMTAAVASAGMIGRPWAELEAIPDALLRGRGASVTVLANEIESATLAEIAAQVEPDHPDAAPPGALLN</sequence>
<proteinExistence type="predicted"/>